<comment type="caution">
    <text evidence="3">The sequence shown here is derived from an EMBL/GenBank/DDBJ whole genome shotgun (WGS) entry which is preliminary data.</text>
</comment>
<feature type="region of interest" description="Disordered" evidence="1">
    <location>
        <begin position="104"/>
        <end position="138"/>
    </location>
</feature>
<feature type="domain" description="Heterokaryon incompatibility" evidence="2">
    <location>
        <begin position="331"/>
        <end position="481"/>
    </location>
</feature>
<dbReference type="Pfam" id="PF06985">
    <property type="entry name" value="HET"/>
    <property type="match status" value="1"/>
</dbReference>
<proteinExistence type="predicted"/>
<gene>
    <name evidence="3" type="ORF">B0J15DRAFT_529632</name>
</gene>
<name>A0A9P9G8P0_FUSSL</name>
<evidence type="ECO:0000313" key="3">
    <source>
        <dbReference type="EMBL" id="KAH7235075.1"/>
    </source>
</evidence>
<evidence type="ECO:0000313" key="4">
    <source>
        <dbReference type="Proteomes" id="UP000736672"/>
    </source>
</evidence>
<dbReference type="PANTHER" id="PTHR33112">
    <property type="entry name" value="DOMAIN PROTEIN, PUTATIVE-RELATED"/>
    <property type="match status" value="1"/>
</dbReference>
<sequence>MSSHHDPICIAEQRCGQCSRIPWNIQIWDLLARFRKSRDLEYHSRWYEDASVDDLDFALDALRQECDHPSASEHKDDANGVLEFGSLLQSQIERLRALIRDDCDGDQDERNSKRRRIDLWPDSDEDEEDEDEDEDESYQGQIKVIVNLQVKHKATTVYFNHHPTVAALDHAAAMGCYLCRSLQAGLRLGPLKRLIIESGNNYRRMLQEPSDHGPPYVGIHVGQFINWTLQLRPSPVPGETVDEEGWFSFPQPLRRETLDHDLECLVHEVIGPWVDDCDARKGLHQRCRPIASMNTGHLPTRLIDVGTCPTDTVRLVVASEDIPKTGEQPKYLTLSYCWGWSNDPAKTTSQNFHERRRNIDTENLPQTIQDAIRLTKVMKIRYLWVDALCIIQNLEDFYLEAAKMSSYYANGYCLISATGFSDSSEGLFPDRKIGNYRTKTCTFGYDDQHETYWLLRNPAIGLEFETSLHIPVMERAWCLQERLLSPRILHVTPEAVFWRCQSIPEMSEFYQNPEPQPSKEEIKRNMALIERQWFHPSEMNEQLPLTEELQEFMDKPLGKYAPILVSSDYEDIDYDGILNQPSMADMWPDWTNLVRKYVDMELSYEDDRLTAIQGLGHKLAERHGDRYFGGIFLSYLAHGLLWHGYKRPLGRRSTRCPTWSWGVAKGVRFIDLERSIVSNIGDEPVFPSSTGMVEMMGNQMRRLHLSVPMVPMANIPLDGSPTLKTSVTWAYRGLAFTLQFDEERLVPCDLRHVKVMLLGYKKGYESLAGLVVRNSMGNDQYLERIGHAEVKTVNSDMRETNLDSLFKVWTESVNLI</sequence>
<dbReference type="PANTHER" id="PTHR33112:SF16">
    <property type="entry name" value="HETEROKARYON INCOMPATIBILITY DOMAIN-CONTAINING PROTEIN"/>
    <property type="match status" value="1"/>
</dbReference>
<keyword evidence="4" id="KW-1185">Reference proteome</keyword>
<evidence type="ECO:0000256" key="1">
    <source>
        <dbReference type="SAM" id="MobiDB-lite"/>
    </source>
</evidence>
<dbReference type="InterPro" id="IPR010730">
    <property type="entry name" value="HET"/>
</dbReference>
<organism evidence="3 4">
    <name type="scientific">Fusarium solani</name>
    <name type="common">Filamentous fungus</name>
    <dbReference type="NCBI Taxonomy" id="169388"/>
    <lineage>
        <taxon>Eukaryota</taxon>
        <taxon>Fungi</taxon>
        <taxon>Dikarya</taxon>
        <taxon>Ascomycota</taxon>
        <taxon>Pezizomycotina</taxon>
        <taxon>Sordariomycetes</taxon>
        <taxon>Hypocreomycetidae</taxon>
        <taxon>Hypocreales</taxon>
        <taxon>Nectriaceae</taxon>
        <taxon>Fusarium</taxon>
        <taxon>Fusarium solani species complex</taxon>
    </lineage>
</organism>
<dbReference type="EMBL" id="JAGTJS010000024">
    <property type="protein sequence ID" value="KAH7235075.1"/>
    <property type="molecule type" value="Genomic_DNA"/>
</dbReference>
<reference evidence="3" key="1">
    <citation type="journal article" date="2021" name="Nat. Commun.">
        <title>Genetic determinants of endophytism in the Arabidopsis root mycobiome.</title>
        <authorList>
            <person name="Mesny F."/>
            <person name="Miyauchi S."/>
            <person name="Thiergart T."/>
            <person name="Pickel B."/>
            <person name="Atanasova L."/>
            <person name="Karlsson M."/>
            <person name="Huettel B."/>
            <person name="Barry K.W."/>
            <person name="Haridas S."/>
            <person name="Chen C."/>
            <person name="Bauer D."/>
            <person name="Andreopoulos W."/>
            <person name="Pangilinan J."/>
            <person name="LaButti K."/>
            <person name="Riley R."/>
            <person name="Lipzen A."/>
            <person name="Clum A."/>
            <person name="Drula E."/>
            <person name="Henrissat B."/>
            <person name="Kohler A."/>
            <person name="Grigoriev I.V."/>
            <person name="Martin F.M."/>
            <person name="Hacquard S."/>
        </authorList>
    </citation>
    <scope>NUCLEOTIDE SEQUENCE</scope>
    <source>
        <strain evidence="3">FSSC 5 MPI-SDFR-AT-0091</strain>
    </source>
</reference>
<evidence type="ECO:0000259" key="2">
    <source>
        <dbReference type="Pfam" id="PF06985"/>
    </source>
</evidence>
<feature type="compositionally biased region" description="Acidic residues" evidence="1">
    <location>
        <begin position="121"/>
        <end position="137"/>
    </location>
</feature>
<dbReference type="OrthoDB" id="3486565at2759"/>
<dbReference type="AlphaFoldDB" id="A0A9P9G8P0"/>
<accession>A0A9P9G8P0</accession>
<protein>
    <submittedName>
        <fullName evidence="3">Heterokaryon incompatibility protein-domain-containing protein</fullName>
    </submittedName>
</protein>
<dbReference type="Proteomes" id="UP000736672">
    <property type="component" value="Unassembled WGS sequence"/>
</dbReference>